<feature type="repeat" description="TPR" evidence="9">
    <location>
        <begin position="489"/>
        <end position="522"/>
    </location>
</feature>
<evidence type="ECO:0000256" key="1">
    <source>
        <dbReference type="ARBA" id="ARBA00000971"/>
    </source>
</evidence>
<evidence type="ECO:0000256" key="5">
    <source>
        <dbReference type="ARBA" id="ARBA00022803"/>
    </source>
</evidence>
<dbReference type="InterPro" id="IPR011990">
    <property type="entry name" value="TPR-like_helical_dom_sf"/>
</dbReference>
<reference evidence="12 13" key="1">
    <citation type="submission" date="2024-11" db="EMBL/GenBank/DDBJ databases">
        <title>A near-complete genome assembly of Cinchona calisaya.</title>
        <authorList>
            <person name="Lian D.C."/>
            <person name="Zhao X.W."/>
            <person name="Wei L."/>
        </authorList>
    </citation>
    <scope>NUCLEOTIDE SEQUENCE [LARGE SCALE GENOMIC DNA]</scope>
    <source>
        <tissue evidence="12">Nenye</tissue>
    </source>
</reference>
<evidence type="ECO:0000259" key="11">
    <source>
        <dbReference type="PROSITE" id="PS50059"/>
    </source>
</evidence>
<dbReference type="InterPro" id="IPR046357">
    <property type="entry name" value="PPIase_dom_sf"/>
</dbReference>
<evidence type="ECO:0000256" key="4">
    <source>
        <dbReference type="ARBA" id="ARBA00022737"/>
    </source>
</evidence>
<keyword evidence="6" id="KW-0112">Calmodulin-binding</keyword>
<comment type="caution">
    <text evidence="12">The sequence shown here is derived from an EMBL/GenBank/DDBJ whole genome shotgun (WGS) entry which is preliminary data.</text>
</comment>
<keyword evidence="7 8" id="KW-0413">Isomerase</keyword>
<feature type="compositionally biased region" description="Acidic residues" evidence="10">
    <location>
        <begin position="16"/>
        <end position="28"/>
    </location>
</feature>
<dbReference type="EMBL" id="JBJUIK010000013">
    <property type="protein sequence ID" value="KAL3507199.1"/>
    <property type="molecule type" value="Genomic_DNA"/>
</dbReference>
<dbReference type="GO" id="GO:0003755">
    <property type="term" value="F:peptidyl-prolyl cis-trans isomerase activity"/>
    <property type="evidence" value="ECO:0007669"/>
    <property type="project" value="UniProtKB-KW"/>
</dbReference>
<sequence>MDDDFDFASASNAAADEMEVDNEMDLPDTETSNPILKVGEEKEIGKNGLKKKLIKEGEGWDNPSSGDEVEVHYVGTLLDGTQFDSSHDRGTAFKFKLGQGQVIKGWDEGIETMKKCEKALFTIPPELAYGESGSPPTIPPNATLQFEVELLSWISVQDICKDGGIFKKILVEGEGWQHPKDLDEVFVKYQAHVEDGTPISKSDGVEFTVKDGYFCPALAKAVKTMKKGEKALLTVKPQYTFGEQGRPHVGEEVNVPPNASLQINLELISWKTVSDITNDKKVLKKILKEGEGYERPNDGTIVKVKLTGKLQDGTVFVMKGYEEEFEFKIDEEQVIDGLDRAIKTMKKGEVALITVQPEYAFGPSESQQELAVVPGNSTVYYEIELVSFVKEKESWDMNTQEKIEAAGKTKEEGNILFKAGKYVRASKRYEKGAGFIEYDSSFSDEEKQQAKVLKINCNLNNAACKLKLKEYKEAVKLCTKVLDIDSSNVKALYRRAQAYIQLVDLDLAEKDIRKALEIDPDNRDVKMEHKILKDKVKEYNRKDAQFYGGIFAKMNKLEQLNSSGAAGKHDAMPMTIDRAVSKTRDCWSAMILAVKAGLRSISTRINSLVKVKTS</sequence>
<dbReference type="AlphaFoldDB" id="A0ABD2YL02"/>
<dbReference type="SUPFAM" id="SSF54534">
    <property type="entry name" value="FKBP-like"/>
    <property type="match status" value="3"/>
</dbReference>
<evidence type="ECO:0000256" key="6">
    <source>
        <dbReference type="ARBA" id="ARBA00022860"/>
    </source>
</evidence>
<dbReference type="SUPFAM" id="SSF48452">
    <property type="entry name" value="TPR-like"/>
    <property type="match status" value="1"/>
</dbReference>
<dbReference type="PROSITE" id="PS50059">
    <property type="entry name" value="FKBP_PPIASE"/>
    <property type="match status" value="3"/>
</dbReference>
<dbReference type="FunFam" id="3.10.50.40:FF:000022">
    <property type="entry name" value="Peptidylprolyl isomerase"/>
    <property type="match status" value="1"/>
</dbReference>
<keyword evidence="5 9" id="KW-0802">TPR repeat</keyword>
<dbReference type="InterPro" id="IPR001179">
    <property type="entry name" value="PPIase_FKBP_dom"/>
</dbReference>
<dbReference type="EC" id="5.2.1.8" evidence="3 8"/>
<dbReference type="Pfam" id="PF00515">
    <property type="entry name" value="TPR_1"/>
    <property type="match status" value="1"/>
</dbReference>
<proteinExistence type="inferred from homology"/>
<dbReference type="Proteomes" id="UP001630127">
    <property type="component" value="Unassembled WGS sequence"/>
</dbReference>
<keyword evidence="8" id="KW-0697">Rotamase</keyword>
<feature type="domain" description="PPIase FKBP-type" evidence="11">
    <location>
        <begin position="182"/>
        <end position="271"/>
    </location>
</feature>
<dbReference type="PANTHER" id="PTHR46512">
    <property type="entry name" value="PEPTIDYLPROLYL ISOMERASE"/>
    <property type="match status" value="1"/>
</dbReference>
<comment type="catalytic activity">
    <reaction evidence="1 8">
        <text>[protein]-peptidylproline (omega=180) = [protein]-peptidylproline (omega=0)</text>
        <dbReference type="Rhea" id="RHEA:16237"/>
        <dbReference type="Rhea" id="RHEA-COMP:10747"/>
        <dbReference type="Rhea" id="RHEA-COMP:10748"/>
        <dbReference type="ChEBI" id="CHEBI:83833"/>
        <dbReference type="ChEBI" id="CHEBI:83834"/>
        <dbReference type="EC" id="5.2.1.8"/>
    </reaction>
</comment>
<evidence type="ECO:0000256" key="7">
    <source>
        <dbReference type="ARBA" id="ARBA00023235"/>
    </source>
</evidence>
<dbReference type="FunFam" id="3.10.50.40:FF:000017">
    <property type="entry name" value="Peptidylprolyl isomerase"/>
    <property type="match status" value="1"/>
</dbReference>
<dbReference type="InterPro" id="IPR019734">
    <property type="entry name" value="TPR_rpt"/>
</dbReference>
<accession>A0ABD2YL02</accession>
<dbReference type="FunFam" id="3.10.50.40:FF:000012">
    <property type="entry name" value="Peptidylprolyl isomerase"/>
    <property type="match status" value="1"/>
</dbReference>
<dbReference type="Gene3D" id="3.10.50.40">
    <property type="match status" value="3"/>
</dbReference>
<evidence type="ECO:0000256" key="8">
    <source>
        <dbReference type="PROSITE-ProRule" id="PRU00277"/>
    </source>
</evidence>
<evidence type="ECO:0000256" key="9">
    <source>
        <dbReference type="PROSITE-ProRule" id="PRU00339"/>
    </source>
</evidence>
<dbReference type="GO" id="GO:0005516">
    <property type="term" value="F:calmodulin binding"/>
    <property type="evidence" value="ECO:0007669"/>
    <property type="project" value="UniProtKB-KW"/>
</dbReference>
<organism evidence="12 13">
    <name type="scientific">Cinchona calisaya</name>
    <dbReference type="NCBI Taxonomy" id="153742"/>
    <lineage>
        <taxon>Eukaryota</taxon>
        <taxon>Viridiplantae</taxon>
        <taxon>Streptophyta</taxon>
        <taxon>Embryophyta</taxon>
        <taxon>Tracheophyta</taxon>
        <taxon>Spermatophyta</taxon>
        <taxon>Magnoliopsida</taxon>
        <taxon>eudicotyledons</taxon>
        <taxon>Gunneridae</taxon>
        <taxon>Pentapetalae</taxon>
        <taxon>asterids</taxon>
        <taxon>lamiids</taxon>
        <taxon>Gentianales</taxon>
        <taxon>Rubiaceae</taxon>
        <taxon>Cinchonoideae</taxon>
        <taxon>Cinchoneae</taxon>
        <taxon>Cinchona</taxon>
    </lineage>
</organism>
<dbReference type="Gene3D" id="1.25.40.10">
    <property type="entry name" value="Tetratricopeptide repeat domain"/>
    <property type="match status" value="1"/>
</dbReference>
<dbReference type="PROSITE" id="PS50005">
    <property type="entry name" value="TPR"/>
    <property type="match status" value="1"/>
</dbReference>
<dbReference type="GO" id="GO:0070370">
    <property type="term" value="P:cellular heat acclimation"/>
    <property type="evidence" value="ECO:0007669"/>
    <property type="project" value="UniProtKB-ARBA"/>
</dbReference>
<comment type="similarity">
    <text evidence="2">Belongs to the FKBP-type PPIase family.</text>
</comment>
<protein>
    <recommendedName>
        <fullName evidence="3 8">peptidylprolyl isomerase</fullName>
        <ecNumber evidence="3 8">5.2.1.8</ecNumber>
    </recommendedName>
</protein>
<evidence type="ECO:0000256" key="2">
    <source>
        <dbReference type="ARBA" id="ARBA00006577"/>
    </source>
</evidence>
<dbReference type="FunFam" id="1.25.40.10:FF:000008">
    <property type="entry name" value="Peptidylprolyl isomerase"/>
    <property type="match status" value="1"/>
</dbReference>
<name>A0ABD2YL02_9GENT</name>
<dbReference type="InterPro" id="IPR050754">
    <property type="entry name" value="FKBP4/5/8-like"/>
</dbReference>
<evidence type="ECO:0000313" key="13">
    <source>
        <dbReference type="Proteomes" id="UP001630127"/>
    </source>
</evidence>
<dbReference type="Pfam" id="PF00254">
    <property type="entry name" value="FKBP_C"/>
    <property type="match status" value="3"/>
</dbReference>
<keyword evidence="4" id="KW-0677">Repeat</keyword>
<feature type="domain" description="PPIase FKBP-type" evidence="11">
    <location>
        <begin position="66"/>
        <end position="154"/>
    </location>
</feature>
<evidence type="ECO:0000313" key="12">
    <source>
        <dbReference type="EMBL" id="KAL3507199.1"/>
    </source>
</evidence>
<keyword evidence="13" id="KW-1185">Reference proteome</keyword>
<evidence type="ECO:0000256" key="3">
    <source>
        <dbReference type="ARBA" id="ARBA00013194"/>
    </source>
</evidence>
<gene>
    <name evidence="12" type="ORF">ACH5RR_032581</name>
</gene>
<feature type="domain" description="PPIase FKBP-type" evidence="11">
    <location>
        <begin position="299"/>
        <end position="389"/>
    </location>
</feature>
<feature type="region of interest" description="Disordered" evidence="10">
    <location>
        <begin position="1"/>
        <end position="35"/>
    </location>
</feature>
<dbReference type="PANTHER" id="PTHR46512:SF11">
    <property type="entry name" value="PEPTIDYLPROLYL ISOMERASE"/>
    <property type="match status" value="1"/>
</dbReference>
<dbReference type="SMART" id="SM00028">
    <property type="entry name" value="TPR"/>
    <property type="match status" value="2"/>
</dbReference>
<evidence type="ECO:0000256" key="10">
    <source>
        <dbReference type="SAM" id="MobiDB-lite"/>
    </source>
</evidence>